<reference evidence="3 4" key="1">
    <citation type="submission" date="2014-07" db="EMBL/GenBank/DDBJ databases">
        <title>Methanogenic archaea and the global carbon cycle.</title>
        <authorList>
            <person name="Henriksen J.R."/>
            <person name="Luke J."/>
            <person name="Reinhart S."/>
            <person name="Benedict M.N."/>
            <person name="Youngblut N.D."/>
            <person name="Metcalf M.E."/>
            <person name="Whitaker R.J."/>
            <person name="Metcalf W.W."/>
        </authorList>
    </citation>
    <scope>NUCLEOTIDE SEQUENCE [LARGE SCALE GENOMIC DNA]</scope>
    <source>
        <strain evidence="3 4">Z-761</strain>
    </source>
</reference>
<dbReference type="Proteomes" id="UP000033096">
    <property type="component" value="Chromosome"/>
</dbReference>
<dbReference type="PANTHER" id="PTHR44068:SF11">
    <property type="entry name" value="GERANYL DIPHOSPHATE 2-C-METHYLTRANSFERASE"/>
    <property type="match status" value="1"/>
</dbReference>
<accession>A0A0E3LGG7</accession>
<evidence type="ECO:0000313" key="4">
    <source>
        <dbReference type="Proteomes" id="UP000033096"/>
    </source>
</evidence>
<keyword evidence="1 3" id="KW-0808">Transferase</keyword>
<dbReference type="AlphaFoldDB" id="A0A0E3LGG7"/>
<dbReference type="InterPro" id="IPR013216">
    <property type="entry name" value="Methyltransf_11"/>
</dbReference>
<dbReference type="PATRIC" id="fig|1434123.4.peg.219"/>
<gene>
    <name evidence="3" type="ORF">MSVAZ_0222</name>
</gene>
<dbReference type="RefSeq" id="WP_052727842.1">
    <property type="nucleotide sequence ID" value="NZ_CP009520.1"/>
</dbReference>
<name>A0A0E3LGG7_9EURY</name>
<dbReference type="Gene3D" id="3.40.50.150">
    <property type="entry name" value="Vaccinia Virus protein VP39"/>
    <property type="match status" value="1"/>
</dbReference>
<dbReference type="CDD" id="cd02440">
    <property type="entry name" value="AdoMet_MTases"/>
    <property type="match status" value="1"/>
</dbReference>
<keyword evidence="4" id="KW-1185">Reference proteome</keyword>
<evidence type="ECO:0000313" key="3">
    <source>
        <dbReference type="EMBL" id="AKB42491.1"/>
    </source>
</evidence>
<proteinExistence type="predicted"/>
<evidence type="ECO:0000256" key="1">
    <source>
        <dbReference type="ARBA" id="ARBA00022679"/>
    </source>
</evidence>
<dbReference type="HOGENOM" id="CLU_039068_8_0_2"/>
<dbReference type="SUPFAM" id="SSF53335">
    <property type="entry name" value="S-adenosyl-L-methionine-dependent methyltransferases"/>
    <property type="match status" value="1"/>
</dbReference>
<dbReference type="EMBL" id="CP009520">
    <property type="protein sequence ID" value="AKB42491.1"/>
    <property type="molecule type" value="Genomic_DNA"/>
</dbReference>
<dbReference type="GeneID" id="24808580"/>
<dbReference type="InterPro" id="IPR029063">
    <property type="entry name" value="SAM-dependent_MTases_sf"/>
</dbReference>
<dbReference type="GO" id="GO:0032259">
    <property type="term" value="P:methylation"/>
    <property type="evidence" value="ECO:0007669"/>
    <property type="project" value="UniProtKB-KW"/>
</dbReference>
<feature type="domain" description="Methyltransferase type 11" evidence="2">
    <location>
        <begin position="60"/>
        <end position="154"/>
    </location>
</feature>
<sequence length="290" mass="33014">MQAERNIPHREQKLSVKQAEALGYYDFMSYLGVPYYHVGGLTSTRKLAELCRIDSTKKVLMVGCGSGFSACYLAREIGCEVVGIDISKLSIEEAKERAKNQGVSDKAKFIVGDAHALPFEVGAFDAVITEFVSQFLDRETAFKEFARVLRFGAYVGINEMYREKEIPAKAAKEIAQAEKIIGEITGLPFSLLSPEEWKEELERAGLKDVNVRMCKPIRYLQETKYMAEAMGGTWSFIKYLIDTISKMAKYYFLSKKVRYRFKRLEKSKKILFRKKLTSKYVGYVLATGKK</sequence>
<dbReference type="GO" id="GO:0008757">
    <property type="term" value="F:S-adenosylmethionine-dependent methyltransferase activity"/>
    <property type="evidence" value="ECO:0007669"/>
    <property type="project" value="InterPro"/>
</dbReference>
<dbReference type="Pfam" id="PF08241">
    <property type="entry name" value="Methyltransf_11"/>
    <property type="match status" value="1"/>
</dbReference>
<protein>
    <submittedName>
        <fullName evidence="3">Putative methyltransferase YodH</fullName>
    </submittedName>
</protein>
<dbReference type="InterPro" id="IPR050447">
    <property type="entry name" value="Erg6_SMT_methyltransf"/>
</dbReference>
<dbReference type="PANTHER" id="PTHR44068">
    <property type="entry name" value="ZGC:194242"/>
    <property type="match status" value="1"/>
</dbReference>
<dbReference type="KEGG" id="mvc:MSVAZ_0222"/>
<dbReference type="STRING" id="1434123.MSVAZ_0222"/>
<evidence type="ECO:0000259" key="2">
    <source>
        <dbReference type="Pfam" id="PF08241"/>
    </source>
</evidence>
<organism evidence="3 4">
    <name type="scientific">Methanosarcina vacuolata Z-761</name>
    <dbReference type="NCBI Taxonomy" id="1434123"/>
    <lineage>
        <taxon>Archaea</taxon>
        <taxon>Methanobacteriati</taxon>
        <taxon>Methanobacteriota</taxon>
        <taxon>Stenosarchaea group</taxon>
        <taxon>Methanomicrobia</taxon>
        <taxon>Methanosarcinales</taxon>
        <taxon>Methanosarcinaceae</taxon>
        <taxon>Methanosarcina</taxon>
    </lineage>
</organism>
<keyword evidence="3" id="KW-0489">Methyltransferase</keyword>